<evidence type="ECO:0000256" key="6">
    <source>
        <dbReference type="ARBA" id="ARBA00023157"/>
    </source>
</evidence>
<keyword evidence="3 9" id="KW-1133">Transmembrane helix</keyword>
<reference evidence="14" key="1">
    <citation type="journal article" date="2010" name="Nature">
        <title>The Amphimedon queenslandica genome and the evolution of animal complexity.</title>
        <authorList>
            <person name="Srivastava M."/>
            <person name="Simakov O."/>
            <person name="Chapman J."/>
            <person name="Fahey B."/>
            <person name="Gauthier M.E."/>
            <person name="Mitros T."/>
            <person name="Richards G.S."/>
            <person name="Conaco C."/>
            <person name="Dacre M."/>
            <person name="Hellsten U."/>
            <person name="Larroux C."/>
            <person name="Putnam N.H."/>
            <person name="Stanke M."/>
            <person name="Adamska M."/>
            <person name="Darling A."/>
            <person name="Degnan S.M."/>
            <person name="Oakley T.H."/>
            <person name="Plachetzki D.C."/>
            <person name="Zhai Y."/>
            <person name="Adamski M."/>
            <person name="Calcino A."/>
            <person name="Cummins S.F."/>
            <person name="Goodstein D.M."/>
            <person name="Harris C."/>
            <person name="Jackson D.J."/>
            <person name="Leys S.P."/>
            <person name="Shu S."/>
            <person name="Woodcroft B.J."/>
            <person name="Vervoort M."/>
            <person name="Kosik K.S."/>
            <person name="Manning G."/>
            <person name="Degnan B.M."/>
            <person name="Rokhsar D.S."/>
        </authorList>
    </citation>
    <scope>NUCLEOTIDE SEQUENCE [LARGE SCALE GENOMIC DNA]</scope>
</reference>
<evidence type="ECO:0000313" key="13">
    <source>
        <dbReference type="EnsemblMetazoa" id="XP_019855094.1"/>
    </source>
</evidence>
<dbReference type="Gene3D" id="1.20.1070.10">
    <property type="entry name" value="Rhodopsin 7-helix transmembrane proteins"/>
    <property type="match status" value="1"/>
</dbReference>
<dbReference type="InterPro" id="IPR057244">
    <property type="entry name" value="GAIN_B"/>
</dbReference>
<dbReference type="InterPro" id="IPR046338">
    <property type="entry name" value="GAIN_dom_sf"/>
</dbReference>
<keyword evidence="8" id="KW-0807">Transducer</keyword>
<dbReference type="Pfam" id="PF00002">
    <property type="entry name" value="7tm_2"/>
    <property type="match status" value="1"/>
</dbReference>
<dbReference type="GO" id="GO:0016020">
    <property type="term" value="C:membrane"/>
    <property type="evidence" value="ECO:0007669"/>
    <property type="project" value="UniProtKB-SubCell"/>
</dbReference>
<organism evidence="13 14">
    <name type="scientific">Amphimedon queenslandica</name>
    <name type="common">Sponge</name>
    <dbReference type="NCBI Taxonomy" id="400682"/>
    <lineage>
        <taxon>Eukaryota</taxon>
        <taxon>Metazoa</taxon>
        <taxon>Porifera</taxon>
        <taxon>Demospongiae</taxon>
        <taxon>Heteroscleromorpha</taxon>
        <taxon>Haplosclerida</taxon>
        <taxon>Niphatidae</taxon>
        <taxon>Amphimedon</taxon>
    </lineage>
</organism>
<dbReference type="GO" id="GO:0007166">
    <property type="term" value="P:cell surface receptor signaling pathway"/>
    <property type="evidence" value="ECO:0007669"/>
    <property type="project" value="InterPro"/>
</dbReference>
<dbReference type="AlphaFoldDB" id="A0AAN0JDL8"/>
<dbReference type="Gene3D" id="2.60.220.50">
    <property type="match status" value="1"/>
</dbReference>
<dbReference type="PROSITE" id="PS50221">
    <property type="entry name" value="GAIN_B"/>
    <property type="match status" value="1"/>
</dbReference>
<dbReference type="Gene3D" id="4.10.1240.10">
    <property type="entry name" value="GPCR, family 2, extracellular hormone receptor domain"/>
    <property type="match status" value="1"/>
</dbReference>
<keyword evidence="6" id="KW-1015">Disulfide bond</keyword>
<dbReference type="PROSITE" id="PS50227">
    <property type="entry name" value="G_PROTEIN_RECEP_F2_3"/>
    <property type="match status" value="1"/>
</dbReference>
<keyword evidence="5 9" id="KW-0472">Membrane</keyword>
<dbReference type="SMART" id="SM00303">
    <property type="entry name" value="GPS"/>
    <property type="match status" value="1"/>
</dbReference>
<keyword evidence="2 9" id="KW-0812">Transmembrane</keyword>
<evidence type="ECO:0000256" key="3">
    <source>
        <dbReference type="ARBA" id="ARBA00022989"/>
    </source>
</evidence>
<dbReference type="PANTHER" id="PTHR47767">
    <property type="entry name" value="ADHESION G PROTEIN-COUPLED RECEPTOR G7"/>
    <property type="match status" value="1"/>
</dbReference>
<evidence type="ECO:0000259" key="12">
    <source>
        <dbReference type="PROSITE" id="PS50261"/>
    </source>
</evidence>
<dbReference type="CDD" id="cd15040">
    <property type="entry name" value="7tmB2_Adhesion"/>
    <property type="match status" value="1"/>
</dbReference>
<evidence type="ECO:0000256" key="4">
    <source>
        <dbReference type="ARBA" id="ARBA00023040"/>
    </source>
</evidence>
<feature type="transmembrane region" description="Helical" evidence="9">
    <location>
        <begin position="708"/>
        <end position="727"/>
    </location>
</feature>
<evidence type="ECO:0000259" key="10">
    <source>
        <dbReference type="PROSITE" id="PS50221"/>
    </source>
</evidence>
<keyword evidence="4" id="KW-0297">G-protein coupled receptor</keyword>
<dbReference type="RefSeq" id="XP_019855094.1">
    <property type="nucleotide sequence ID" value="XM_019999535.1"/>
</dbReference>
<evidence type="ECO:0000256" key="2">
    <source>
        <dbReference type="ARBA" id="ARBA00022692"/>
    </source>
</evidence>
<feature type="transmembrane region" description="Helical" evidence="9">
    <location>
        <begin position="565"/>
        <end position="588"/>
    </location>
</feature>
<feature type="transmembrane region" description="Helical" evidence="9">
    <location>
        <begin position="508"/>
        <end position="526"/>
    </location>
</feature>
<evidence type="ECO:0000256" key="9">
    <source>
        <dbReference type="SAM" id="Phobius"/>
    </source>
</evidence>
<feature type="transmembrane region" description="Helical" evidence="9">
    <location>
        <begin position="474"/>
        <end position="496"/>
    </location>
</feature>
<sequence>MKVSVILALCAGAGMILGLLSGSGAVALIIYYFLHLEKHSPSHMNAQTTQSPATLFSSSYLATSSVVILPSTSSQAISSVSSSTVPSSSYTSIHMSPSPTVSQGFCVSETIVNDRGTFQWPVTPVGSLANLPCPHGPIGARAIRQCRRNGVWDTHDISNCADPGITAAFVSLARTNITINNVVFVCQELSALISQVTEPGNQNSNNLISTSFLLNKIALLFSDPGITFELFSTEFITIIIESVVQVLDGVSYWPPIVLGAQSNVIVQSFERIVDALISQENFTNLTIIETGIAFQGLRIERTGFIGITFIGSSINGSLSINLESRSNRTQESGFYLPGSIRDATNRDDIILSFLLYNRSTLFPICDVPSDTVVGSTVIGASVGGIPDGTVLPDNVTINFTITQENATNHRCVYWDFSASGGRGNWSVSGCTTHVINISYVTCVCNHLTSFACLVDVGIRDGSTPPTPVQHALEAITIIGSILSLLGLALTIITLIIFKKFRKRDVSKFHVQLCLSLIFMLIVFVVGIDRVSVRAGCITVGVLIHYFALVSWMWMGAEAVLMFQKLVIVFSTITWKYILTVSLVCWGIPLLPLTITVSIDPNFYVFDNSTDQINFCFIGEMVPFVTAFLIPVFLILLFNLVVFAIIIVVVIKHNVDRNRRLGRPSMTTKEAIKMLIPLTGVMLLCGLTWIFGIFTFISEPGVSYTVQFLFAFFNAFQGFFIFLFFVIFSGESRDAWNALFCQEKKTNSSASNNKTMITASSRSNINKRFINNHDSKTPPNVSRLTSFTDTDKILQNSDN</sequence>
<dbReference type="InterPro" id="IPR017981">
    <property type="entry name" value="GPCR_2-like_7TM"/>
</dbReference>
<feature type="domain" description="G-protein coupled receptors family 2 profile 2" evidence="12">
    <location>
        <begin position="472"/>
        <end position="728"/>
    </location>
</feature>
<dbReference type="GO" id="GO:0004930">
    <property type="term" value="F:G protein-coupled receptor activity"/>
    <property type="evidence" value="ECO:0007669"/>
    <property type="project" value="UniProtKB-KW"/>
</dbReference>
<evidence type="ECO:0000256" key="5">
    <source>
        <dbReference type="ARBA" id="ARBA00023136"/>
    </source>
</evidence>
<reference evidence="13" key="2">
    <citation type="submission" date="2024-06" db="UniProtKB">
        <authorList>
            <consortium name="EnsemblMetazoa"/>
        </authorList>
    </citation>
    <scope>IDENTIFICATION</scope>
</reference>
<proteinExistence type="predicted"/>
<dbReference type="KEGG" id="aqu:109583987"/>
<dbReference type="PANTHER" id="PTHR47767:SF1">
    <property type="entry name" value="ADHESION G PROTEIN-COUPLED RECEPTOR G7"/>
    <property type="match status" value="1"/>
</dbReference>
<feature type="transmembrane region" description="Helical" evidence="9">
    <location>
        <begin position="671"/>
        <end position="696"/>
    </location>
</feature>
<evidence type="ECO:0000259" key="11">
    <source>
        <dbReference type="PROSITE" id="PS50227"/>
    </source>
</evidence>
<accession>A0AAN0JDL8</accession>
<dbReference type="InterPro" id="IPR036445">
    <property type="entry name" value="GPCR_2_extracell_dom_sf"/>
</dbReference>
<protein>
    <recommendedName>
        <fullName evidence="15">G-protein coupled receptors family 2 profile 2 domain-containing protein</fullName>
    </recommendedName>
</protein>
<dbReference type="InterPro" id="IPR001879">
    <property type="entry name" value="GPCR_2_extracellular_dom"/>
</dbReference>
<dbReference type="GeneID" id="109583987"/>
<keyword evidence="14" id="KW-1185">Reference proteome</keyword>
<feature type="domain" description="G-protein coupled receptors family 2 profile 1" evidence="11">
    <location>
        <begin position="114"/>
        <end position="164"/>
    </location>
</feature>
<dbReference type="InterPro" id="IPR053066">
    <property type="entry name" value="ADGR_G7"/>
</dbReference>
<dbReference type="SUPFAM" id="SSF81321">
    <property type="entry name" value="Family A G protein-coupled receptor-like"/>
    <property type="match status" value="1"/>
</dbReference>
<dbReference type="InterPro" id="IPR000832">
    <property type="entry name" value="GPCR_2_secretin-like"/>
</dbReference>
<evidence type="ECO:0000256" key="7">
    <source>
        <dbReference type="ARBA" id="ARBA00023170"/>
    </source>
</evidence>
<dbReference type="Pfam" id="PF02793">
    <property type="entry name" value="HRM"/>
    <property type="match status" value="1"/>
</dbReference>
<feature type="transmembrane region" description="Helical" evidence="9">
    <location>
        <begin position="627"/>
        <end position="650"/>
    </location>
</feature>
<comment type="subcellular location">
    <subcellularLocation>
        <location evidence="1">Membrane</location>
        <topology evidence="1">Multi-pass membrane protein</topology>
    </subcellularLocation>
</comment>
<name>A0AAN0JDL8_AMPQE</name>
<dbReference type="PROSITE" id="PS50261">
    <property type="entry name" value="G_PROTEIN_RECEP_F2_4"/>
    <property type="match status" value="1"/>
</dbReference>
<dbReference type="Pfam" id="PF01825">
    <property type="entry name" value="GPS"/>
    <property type="match status" value="1"/>
</dbReference>
<feature type="domain" description="GAIN-B" evidence="10">
    <location>
        <begin position="306"/>
        <end position="460"/>
    </location>
</feature>
<dbReference type="SUPFAM" id="SSF111418">
    <property type="entry name" value="Hormone receptor domain"/>
    <property type="match status" value="1"/>
</dbReference>
<dbReference type="SMART" id="SM00008">
    <property type="entry name" value="HormR"/>
    <property type="match status" value="1"/>
</dbReference>
<keyword evidence="7" id="KW-0675">Receptor</keyword>
<evidence type="ECO:0000313" key="14">
    <source>
        <dbReference type="Proteomes" id="UP000007879"/>
    </source>
</evidence>
<dbReference type="EnsemblMetazoa" id="XM_019999535.1">
    <property type="protein sequence ID" value="XP_019855094.1"/>
    <property type="gene ID" value="LOC109583987"/>
</dbReference>
<dbReference type="PRINTS" id="PR00249">
    <property type="entry name" value="GPCRSECRETIN"/>
</dbReference>
<dbReference type="Proteomes" id="UP000007879">
    <property type="component" value="Unassembled WGS sequence"/>
</dbReference>
<evidence type="ECO:0000256" key="8">
    <source>
        <dbReference type="ARBA" id="ARBA00023224"/>
    </source>
</evidence>
<evidence type="ECO:0000256" key="1">
    <source>
        <dbReference type="ARBA" id="ARBA00004141"/>
    </source>
</evidence>
<evidence type="ECO:0008006" key="15">
    <source>
        <dbReference type="Google" id="ProtNLM"/>
    </source>
</evidence>
<dbReference type="InterPro" id="IPR000203">
    <property type="entry name" value="GPS"/>
</dbReference>